<keyword evidence="2" id="KW-0678">Repressor</keyword>
<dbReference type="GO" id="GO:0045892">
    <property type="term" value="P:negative regulation of DNA-templated transcription"/>
    <property type="evidence" value="ECO:0007669"/>
    <property type="project" value="TreeGrafter"/>
</dbReference>
<evidence type="ECO:0000256" key="4">
    <source>
        <dbReference type="ARBA" id="ARBA00023015"/>
    </source>
</evidence>
<keyword evidence="7" id="KW-0479">Metal-binding</keyword>
<evidence type="ECO:0000256" key="7">
    <source>
        <dbReference type="PIRSR" id="PIRSR602481-1"/>
    </source>
</evidence>
<protein>
    <recommendedName>
        <fullName evidence="10">Transcriptional repressor</fullName>
    </recommendedName>
</protein>
<comment type="caution">
    <text evidence="8">The sequence shown here is derived from an EMBL/GenBank/DDBJ whole genome shotgun (WGS) entry which is preliminary data.</text>
</comment>
<sequence length="214" mass="24433">MPSFRHLNCNPVPYLHPHSHRSPVAHRQRILSTPQICPGYLDKNNFLFIMIISKEWLQMTHYQQMIDTLKLAGLRITPQRIEICRLLAESQEHPTAQQIYEELVKRYPSISLATVYNTLDVLVQHGVINLLGEAGDNAVHYDADTSPHINLACLKCHKVIDFPSEHIHQVDHEVQMASGYRLLGARVMYYGLCPDCQSQVSHGGTSHDHEIHFA</sequence>
<dbReference type="InterPro" id="IPR043135">
    <property type="entry name" value="Fur_C"/>
</dbReference>
<organism evidence="8 9">
    <name type="scientific">Anaerolinea thermolimosa</name>
    <dbReference type="NCBI Taxonomy" id="229919"/>
    <lineage>
        <taxon>Bacteria</taxon>
        <taxon>Bacillati</taxon>
        <taxon>Chloroflexota</taxon>
        <taxon>Anaerolineae</taxon>
        <taxon>Anaerolineales</taxon>
        <taxon>Anaerolineaceae</taxon>
        <taxon>Anaerolinea</taxon>
    </lineage>
</organism>
<dbReference type="Gene3D" id="3.30.1490.190">
    <property type="match status" value="1"/>
</dbReference>
<comment type="cofactor">
    <cofactor evidence="7">
        <name>Zn(2+)</name>
        <dbReference type="ChEBI" id="CHEBI:29105"/>
    </cofactor>
    <text evidence="7">Binds 1 zinc ion per subunit.</text>
</comment>
<dbReference type="Proteomes" id="UP000264141">
    <property type="component" value="Unassembled WGS sequence"/>
</dbReference>
<dbReference type="GO" id="GO:1900376">
    <property type="term" value="P:regulation of secondary metabolite biosynthetic process"/>
    <property type="evidence" value="ECO:0007669"/>
    <property type="project" value="TreeGrafter"/>
</dbReference>
<gene>
    <name evidence="8" type="ORF">DEQ80_02575</name>
</gene>
<dbReference type="CDD" id="cd07153">
    <property type="entry name" value="Fur_like"/>
    <property type="match status" value="1"/>
</dbReference>
<dbReference type="AlphaFoldDB" id="A0A3D1JE76"/>
<dbReference type="GO" id="GO:0000976">
    <property type="term" value="F:transcription cis-regulatory region binding"/>
    <property type="evidence" value="ECO:0007669"/>
    <property type="project" value="TreeGrafter"/>
</dbReference>
<dbReference type="STRING" id="229919.GCA_001050195_01040"/>
<keyword evidence="5" id="KW-0238">DNA-binding</keyword>
<dbReference type="Pfam" id="PF01475">
    <property type="entry name" value="FUR"/>
    <property type="match status" value="1"/>
</dbReference>
<name>A0A3D1JE76_9CHLR</name>
<dbReference type="GO" id="GO:0003700">
    <property type="term" value="F:DNA-binding transcription factor activity"/>
    <property type="evidence" value="ECO:0007669"/>
    <property type="project" value="InterPro"/>
</dbReference>
<feature type="binding site" evidence="7">
    <location>
        <position position="156"/>
    </location>
    <ligand>
        <name>Zn(2+)</name>
        <dbReference type="ChEBI" id="CHEBI:29105"/>
    </ligand>
</feature>
<evidence type="ECO:0000313" key="8">
    <source>
        <dbReference type="EMBL" id="HCE16724.1"/>
    </source>
</evidence>
<keyword evidence="3 7" id="KW-0862">Zinc</keyword>
<evidence type="ECO:0008006" key="10">
    <source>
        <dbReference type="Google" id="ProtNLM"/>
    </source>
</evidence>
<dbReference type="SUPFAM" id="SSF46785">
    <property type="entry name" value="Winged helix' DNA-binding domain"/>
    <property type="match status" value="1"/>
</dbReference>
<dbReference type="PANTHER" id="PTHR33202:SF7">
    <property type="entry name" value="FERRIC UPTAKE REGULATION PROTEIN"/>
    <property type="match status" value="1"/>
</dbReference>
<feature type="binding site" evidence="7">
    <location>
        <position position="193"/>
    </location>
    <ligand>
        <name>Zn(2+)</name>
        <dbReference type="ChEBI" id="CHEBI:29105"/>
    </ligand>
</feature>
<dbReference type="Gene3D" id="1.10.10.10">
    <property type="entry name" value="Winged helix-like DNA-binding domain superfamily/Winged helix DNA-binding domain"/>
    <property type="match status" value="1"/>
</dbReference>
<evidence type="ECO:0000256" key="1">
    <source>
        <dbReference type="ARBA" id="ARBA00007957"/>
    </source>
</evidence>
<dbReference type="GO" id="GO:0008270">
    <property type="term" value="F:zinc ion binding"/>
    <property type="evidence" value="ECO:0007669"/>
    <property type="project" value="TreeGrafter"/>
</dbReference>
<keyword evidence="6" id="KW-0804">Transcription</keyword>
<keyword evidence="4" id="KW-0805">Transcription regulation</keyword>
<dbReference type="EMBL" id="DPBP01000010">
    <property type="protein sequence ID" value="HCE16724.1"/>
    <property type="molecule type" value="Genomic_DNA"/>
</dbReference>
<accession>A0A3D1JE76</accession>
<dbReference type="InterPro" id="IPR036390">
    <property type="entry name" value="WH_DNA-bd_sf"/>
</dbReference>
<proteinExistence type="inferred from homology"/>
<feature type="binding site" evidence="7">
    <location>
        <position position="196"/>
    </location>
    <ligand>
        <name>Zn(2+)</name>
        <dbReference type="ChEBI" id="CHEBI:29105"/>
    </ligand>
</feature>
<comment type="similarity">
    <text evidence="1">Belongs to the Fur family.</text>
</comment>
<evidence type="ECO:0000256" key="6">
    <source>
        <dbReference type="ARBA" id="ARBA00023163"/>
    </source>
</evidence>
<dbReference type="InterPro" id="IPR002481">
    <property type="entry name" value="FUR"/>
</dbReference>
<evidence type="ECO:0000256" key="2">
    <source>
        <dbReference type="ARBA" id="ARBA00022491"/>
    </source>
</evidence>
<dbReference type="PANTHER" id="PTHR33202">
    <property type="entry name" value="ZINC UPTAKE REGULATION PROTEIN"/>
    <property type="match status" value="1"/>
</dbReference>
<dbReference type="InterPro" id="IPR036388">
    <property type="entry name" value="WH-like_DNA-bd_sf"/>
</dbReference>
<feature type="binding site" evidence="7">
    <location>
        <position position="153"/>
    </location>
    <ligand>
        <name>Zn(2+)</name>
        <dbReference type="ChEBI" id="CHEBI:29105"/>
    </ligand>
</feature>
<reference evidence="8 9" key="1">
    <citation type="journal article" date="2018" name="Nat. Biotechnol.">
        <title>A standardized bacterial taxonomy based on genome phylogeny substantially revises the tree of life.</title>
        <authorList>
            <person name="Parks D.H."/>
            <person name="Chuvochina M."/>
            <person name="Waite D.W."/>
            <person name="Rinke C."/>
            <person name="Skarshewski A."/>
            <person name="Chaumeil P.A."/>
            <person name="Hugenholtz P."/>
        </authorList>
    </citation>
    <scope>NUCLEOTIDE SEQUENCE [LARGE SCALE GENOMIC DNA]</scope>
    <source>
        <strain evidence="8">UBA8781</strain>
    </source>
</reference>
<evidence type="ECO:0000313" key="9">
    <source>
        <dbReference type="Proteomes" id="UP000264141"/>
    </source>
</evidence>
<evidence type="ECO:0000256" key="5">
    <source>
        <dbReference type="ARBA" id="ARBA00023125"/>
    </source>
</evidence>
<evidence type="ECO:0000256" key="3">
    <source>
        <dbReference type="ARBA" id="ARBA00022833"/>
    </source>
</evidence>